<organism evidence="2 3">
    <name type="scientific">Phycomyces blakesleeanus (strain ATCC 8743b / DSM 1359 / FGSC 10004 / NBRC 33097 / NRRL 1555)</name>
    <dbReference type="NCBI Taxonomy" id="763407"/>
    <lineage>
        <taxon>Eukaryota</taxon>
        <taxon>Fungi</taxon>
        <taxon>Fungi incertae sedis</taxon>
        <taxon>Mucoromycota</taxon>
        <taxon>Mucoromycotina</taxon>
        <taxon>Mucoromycetes</taxon>
        <taxon>Mucorales</taxon>
        <taxon>Phycomycetaceae</taxon>
        <taxon>Phycomyces</taxon>
    </lineage>
</organism>
<dbReference type="GO" id="GO:0004620">
    <property type="term" value="F:phospholipase activity"/>
    <property type="evidence" value="ECO:0007669"/>
    <property type="project" value="InterPro"/>
</dbReference>
<dbReference type="OrthoDB" id="10265800at2759"/>
<dbReference type="AlphaFoldDB" id="A0A162WUA3"/>
<dbReference type="VEuPathDB" id="FungiDB:PHYBLDRAFT_182346"/>
<dbReference type="GeneID" id="28999509"/>
<gene>
    <name evidence="2" type="ORF">PHYBLDRAFT_182346</name>
</gene>
<dbReference type="Pfam" id="PF00657">
    <property type="entry name" value="Lipase_GDSL"/>
    <property type="match status" value="1"/>
</dbReference>
<dbReference type="EMBL" id="KV440987">
    <property type="protein sequence ID" value="OAD70885.1"/>
    <property type="molecule type" value="Genomic_DNA"/>
</dbReference>
<dbReference type="InterPro" id="IPR038885">
    <property type="entry name" value="PLB1"/>
</dbReference>
<feature type="chain" id="PRO_5007840666" description="SGNH hydrolase-type esterase domain-containing protein" evidence="1">
    <location>
        <begin position="23"/>
        <end position="373"/>
    </location>
</feature>
<evidence type="ECO:0000256" key="1">
    <source>
        <dbReference type="SAM" id="SignalP"/>
    </source>
</evidence>
<keyword evidence="3" id="KW-1185">Reference proteome</keyword>
<dbReference type="Gene3D" id="3.40.50.1110">
    <property type="entry name" value="SGNH hydrolase"/>
    <property type="match status" value="1"/>
</dbReference>
<evidence type="ECO:0000313" key="2">
    <source>
        <dbReference type="EMBL" id="OAD70885.1"/>
    </source>
</evidence>
<feature type="signal peptide" evidence="1">
    <location>
        <begin position="1"/>
        <end position="22"/>
    </location>
</feature>
<evidence type="ECO:0008006" key="4">
    <source>
        <dbReference type="Google" id="ProtNLM"/>
    </source>
</evidence>
<dbReference type="RefSeq" id="XP_018288925.1">
    <property type="nucleotide sequence ID" value="XM_018438603.1"/>
</dbReference>
<dbReference type="STRING" id="763407.A0A162WUA3"/>
<reference evidence="3" key="1">
    <citation type="submission" date="2015-06" db="EMBL/GenBank/DDBJ databases">
        <title>Expansion of signal transduction pathways in fungi by whole-genome duplication.</title>
        <authorList>
            <consortium name="DOE Joint Genome Institute"/>
            <person name="Corrochano L.M."/>
            <person name="Kuo A."/>
            <person name="Marcet-Houben M."/>
            <person name="Polaino S."/>
            <person name="Salamov A."/>
            <person name="Villalobos J.M."/>
            <person name="Alvarez M.I."/>
            <person name="Avalos J."/>
            <person name="Benito E.P."/>
            <person name="Benoit I."/>
            <person name="Burger G."/>
            <person name="Camino L.P."/>
            <person name="Canovas D."/>
            <person name="Cerda-Olmedo E."/>
            <person name="Cheng J.-F."/>
            <person name="Dominguez A."/>
            <person name="Elias M."/>
            <person name="Eslava A.P."/>
            <person name="Glaser F."/>
            <person name="Grimwood J."/>
            <person name="Gutierrez G."/>
            <person name="Heitman J."/>
            <person name="Henrissat B."/>
            <person name="Iturriaga E.A."/>
            <person name="Lang B.F."/>
            <person name="Lavin J.L."/>
            <person name="Lee S."/>
            <person name="Li W."/>
            <person name="Lindquist E."/>
            <person name="Lopez-Garcia S."/>
            <person name="Luque E.M."/>
            <person name="Marcos A.T."/>
            <person name="Martin J."/>
            <person name="McCluskey K."/>
            <person name="Medina H.R."/>
            <person name="Miralles-Duran A."/>
            <person name="Miyazaki A."/>
            <person name="Munoz-Torres E."/>
            <person name="Oguiza J.A."/>
            <person name="Ohm R."/>
            <person name="Olmedo M."/>
            <person name="Orejas M."/>
            <person name="Ortiz-Castellanos L."/>
            <person name="Pisabarro A.G."/>
            <person name="Rodriguez-Romero J."/>
            <person name="Ruiz-Herrera J."/>
            <person name="Ruiz-Vazquez R."/>
            <person name="Sanz C."/>
            <person name="Schackwitz W."/>
            <person name="Schmutz J."/>
            <person name="Shahriari M."/>
            <person name="Shelest E."/>
            <person name="Silva-Franco F."/>
            <person name="Soanes D."/>
            <person name="Syed K."/>
            <person name="Tagua V.G."/>
            <person name="Talbot N.J."/>
            <person name="Thon M."/>
            <person name="De vries R.P."/>
            <person name="Wiebenga A."/>
            <person name="Yadav J.S."/>
            <person name="Braun E.L."/>
            <person name="Baker S."/>
            <person name="Garre V."/>
            <person name="Horwitz B."/>
            <person name="Torres-Martinez S."/>
            <person name="Idnurm A."/>
            <person name="Herrera-Estrella A."/>
            <person name="Gabaldon T."/>
            <person name="Grigoriev I.V."/>
        </authorList>
    </citation>
    <scope>NUCLEOTIDE SEQUENCE [LARGE SCALE GENOMIC DNA]</scope>
    <source>
        <strain evidence="3">NRRL 1555(-)</strain>
    </source>
</reference>
<dbReference type="GO" id="GO:0006644">
    <property type="term" value="P:phospholipid metabolic process"/>
    <property type="evidence" value="ECO:0007669"/>
    <property type="project" value="TreeGrafter"/>
</dbReference>
<dbReference type="Proteomes" id="UP000077315">
    <property type="component" value="Unassembled WGS sequence"/>
</dbReference>
<protein>
    <recommendedName>
        <fullName evidence="4">SGNH hydrolase-type esterase domain-containing protein</fullName>
    </recommendedName>
</protein>
<name>A0A162WUA3_PHYB8</name>
<dbReference type="PANTHER" id="PTHR21325">
    <property type="entry name" value="PHOSPHOLIPASE B, PLB1"/>
    <property type="match status" value="1"/>
</dbReference>
<sequence>MRTFSLLAISLTVSLLFSETQARNVHDISECPPLKPRRSPPKDVTDLRIDDIKVIASLGDSTMAGFGLQEIIDGTTPLDALEIRGKNYATGGDPGAKSLARFTTNYQPELKGASVGQIVVTRCNYDYCALSDYNPDVDRLNGAKSGAIAKRIKDELDYVIPYMKEYPGVDFENDWKLIILHIGNNDQCDSCTVRGNESTPEVYGSYIDTAIERISQNIPKAIVTLVGNLNVSTLYNLASRHPEYCPTEDATINYLTPKVECPCLSSPELMLGMDAVVAEYNKRLIKIAEKYKAKKGSNFAVVYQPAGIDFRGFPINYLSPLDCFHPSIHAQEYFAKILWNSLFRPSIKKQKVFEYDENLAIYCPKNSDRISTK</sequence>
<dbReference type="InterPro" id="IPR001087">
    <property type="entry name" value="GDSL"/>
</dbReference>
<dbReference type="SUPFAM" id="SSF52266">
    <property type="entry name" value="SGNH hydrolase"/>
    <property type="match status" value="1"/>
</dbReference>
<proteinExistence type="predicted"/>
<keyword evidence="1" id="KW-0732">Signal</keyword>
<dbReference type="InParanoid" id="A0A162WUA3"/>
<accession>A0A162WUA3</accession>
<dbReference type="PANTHER" id="PTHR21325:SF31">
    <property type="entry name" value="GH22081P-RELATED"/>
    <property type="match status" value="1"/>
</dbReference>
<dbReference type="InterPro" id="IPR036514">
    <property type="entry name" value="SGNH_hydro_sf"/>
</dbReference>
<evidence type="ECO:0000313" key="3">
    <source>
        <dbReference type="Proteomes" id="UP000077315"/>
    </source>
</evidence>